<protein>
    <submittedName>
        <fullName evidence="4">Short-chain alcohol dehydrogenase</fullName>
    </submittedName>
</protein>
<dbReference type="InterPro" id="IPR051122">
    <property type="entry name" value="SDR_DHRS6-like"/>
</dbReference>
<evidence type="ECO:0000256" key="2">
    <source>
        <dbReference type="ARBA" id="ARBA00023002"/>
    </source>
</evidence>
<evidence type="ECO:0000259" key="3">
    <source>
        <dbReference type="SMART" id="SM00822"/>
    </source>
</evidence>
<name>A0AAI9N5R3_9BURK</name>
<keyword evidence="2" id="KW-0560">Oxidoreductase</keyword>
<evidence type="ECO:0000256" key="1">
    <source>
        <dbReference type="ARBA" id="ARBA00006484"/>
    </source>
</evidence>
<dbReference type="NCBIfam" id="NF005559">
    <property type="entry name" value="PRK07231.1"/>
    <property type="match status" value="1"/>
</dbReference>
<accession>A0AAI9N5R3</accession>
<dbReference type="EMBL" id="AEEC02000001">
    <property type="protein sequence ID" value="EOA06669.1"/>
    <property type="molecule type" value="Genomic_DNA"/>
</dbReference>
<dbReference type="InterPro" id="IPR002347">
    <property type="entry name" value="SDR_fam"/>
</dbReference>
<dbReference type="PRINTS" id="PR00081">
    <property type="entry name" value="GDHRDH"/>
</dbReference>
<dbReference type="AlphaFoldDB" id="A0AAI9N5R3"/>
<comment type="caution">
    <text evidence="4">The sequence shown here is derived from an EMBL/GenBank/DDBJ whole genome shotgun (WGS) entry which is preliminary data.</text>
</comment>
<dbReference type="FunFam" id="3.40.50.720:FF:000084">
    <property type="entry name" value="Short-chain dehydrogenase reductase"/>
    <property type="match status" value="1"/>
</dbReference>
<dbReference type="InterPro" id="IPR057326">
    <property type="entry name" value="KR_dom"/>
</dbReference>
<dbReference type="InterPro" id="IPR036291">
    <property type="entry name" value="NAD(P)-bd_dom_sf"/>
</dbReference>
<dbReference type="Pfam" id="PF13561">
    <property type="entry name" value="adh_short_C2"/>
    <property type="match status" value="1"/>
</dbReference>
<dbReference type="Gene3D" id="3.40.50.720">
    <property type="entry name" value="NAD(P)-binding Rossmann-like Domain"/>
    <property type="match status" value="1"/>
</dbReference>
<evidence type="ECO:0000313" key="5">
    <source>
        <dbReference type="Proteomes" id="UP000006772"/>
    </source>
</evidence>
<dbReference type="PRINTS" id="PR00080">
    <property type="entry name" value="SDRFAMILY"/>
</dbReference>
<dbReference type="SMART" id="SM00822">
    <property type="entry name" value="PKS_KR"/>
    <property type="match status" value="1"/>
</dbReference>
<dbReference type="Proteomes" id="UP000006772">
    <property type="component" value="Unassembled WGS sequence"/>
</dbReference>
<reference evidence="4 5" key="1">
    <citation type="journal article" date="2013" name="Front. Microbiol.">
        <title>The genome of the endophytic bacterium H. frisingense GSF30(T) identifies diverse strategies in the Herbaspirillum genus to interact with plants.</title>
        <authorList>
            <person name="Straub D."/>
            <person name="Rothballer M."/>
            <person name="Hartmann A."/>
            <person name="Ludewig U."/>
        </authorList>
    </citation>
    <scope>NUCLEOTIDE SEQUENCE [LARGE SCALE GENOMIC DNA]</scope>
    <source>
        <strain evidence="4 5">GSF30</strain>
    </source>
</reference>
<dbReference type="SUPFAM" id="SSF51735">
    <property type="entry name" value="NAD(P)-binding Rossmann-fold domains"/>
    <property type="match status" value="1"/>
</dbReference>
<evidence type="ECO:0000313" key="4">
    <source>
        <dbReference type="EMBL" id="EOA06669.1"/>
    </source>
</evidence>
<gene>
    <name evidence="4" type="ORF">HFRIS_000110</name>
</gene>
<proteinExistence type="inferred from homology"/>
<dbReference type="PANTHER" id="PTHR43477">
    <property type="entry name" value="DIHYDROANTICAPSIN 7-DEHYDROGENASE"/>
    <property type="match status" value="1"/>
</dbReference>
<dbReference type="RefSeq" id="WP_006461137.1">
    <property type="nucleotide sequence ID" value="NZ_AEEC02000001.1"/>
</dbReference>
<sequence>MAKRFDDKVVVVTGGSEGIGLATAKLFAAEGARVYVTGRRADKLDAAVREIGHGAVGVSGDAANPGDLDRLYARIQAEQGRLDVLFANAGTASADAKPLGLIDEADFDQIFNLNVRGLLFSVQKALPLMSAGGAIVLNGSVAGVKGFPGQSLYNASKAAVRSFARSWTADLKDRQIRVNVVAPGGTETRLMRDYLEARPGVEDALRQLIPAGRLGEPDEVGRAVLFLASPESSYIAGVELFVDGGSVAV</sequence>
<organism evidence="4 5">
    <name type="scientific">Herbaspirillum frisingense GSF30</name>
    <dbReference type="NCBI Taxonomy" id="864073"/>
    <lineage>
        <taxon>Bacteria</taxon>
        <taxon>Pseudomonadati</taxon>
        <taxon>Pseudomonadota</taxon>
        <taxon>Betaproteobacteria</taxon>
        <taxon>Burkholderiales</taxon>
        <taxon>Oxalobacteraceae</taxon>
        <taxon>Herbaspirillum</taxon>
    </lineage>
</organism>
<comment type="similarity">
    <text evidence="1">Belongs to the short-chain dehydrogenases/reductases (SDR) family.</text>
</comment>
<dbReference type="CDD" id="cd05233">
    <property type="entry name" value="SDR_c"/>
    <property type="match status" value="1"/>
</dbReference>
<dbReference type="PANTHER" id="PTHR43477:SF1">
    <property type="entry name" value="DIHYDROANTICAPSIN 7-DEHYDROGENASE"/>
    <property type="match status" value="1"/>
</dbReference>
<feature type="domain" description="Ketoreductase" evidence="3">
    <location>
        <begin position="8"/>
        <end position="194"/>
    </location>
</feature>
<dbReference type="GO" id="GO:0016491">
    <property type="term" value="F:oxidoreductase activity"/>
    <property type="evidence" value="ECO:0007669"/>
    <property type="project" value="UniProtKB-KW"/>
</dbReference>